<dbReference type="EMBL" id="UARK01000004">
    <property type="protein sequence ID" value="SPW28147.1"/>
    <property type="molecule type" value="Genomic_DNA"/>
</dbReference>
<evidence type="ECO:0000256" key="1">
    <source>
        <dbReference type="SAM" id="MobiDB-lite"/>
    </source>
</evidence>
<dbReference type="AlphaFoldDB" id="A0A8B4H6Y4"/>
<reference evidence="2 3" key="1">
    <citation type="submission" date="2018-06" db="EMBL/GenBank/DDBJ databases">
        <authorList>
            <consortium name="Pathogen Informatics"/>
            <person name="Doyle S."/>
        </authorList>
    </citation>
    <scope>NUCLEOTIDE SEQUENCE [LARGE SCALE GENOMIC DNA]</scope>
    <source>
        <strain evidence="2 3">NCTC10254</strain>
    </source>
</reference>
<feature type="region of interest" description="Disordered" evidence="1">
    <location>
        <begin position="54"/>
        <end position="77"/>
    </location>
</feature>
<comment type="caution">
    <text evidence="2">The sequence shown here is derived from an EMBL/GenBank/DDBJ whole genome shotgun (WGS) entry which is preliminary data.</text>
</comment>
<dbReference type="Proteomes" id="UP000249886">
    <property type="component" value="Unassembled WGS sequence"/>
</dbReference>
<evidence type="ECO:0000313" key="3">
    <source>
        <dbReference type="Proteomes" id="UP000249886"/>
    </source>
</evidence>
<protein>
    <submittedName>
        <fullName evidence="2">Uncharacterized protein</fullName>
    </submittedName>
</protein>
<name>A0A8B4H6Y4_9CORY</name>
<accession>A0A8B4H6Y4</accession>
<organism evidence="2 3">
    <name type="scientific">Corynebacterium matruchotii</name>
    <dbReference type="NCBI Taxonomy" id="43768"/>
    <lineage>
        <taxon>Bacteria</taxon>
        <taxon>Bacillati</taxon>
        <taxon>Actinomycetota</taxon>
        <taxon>Actinomycetes</taxon>
        <taxon>Mycobacteriales</taxon>
        <taxon>Corynebacteriaceae</taxon>
        <taxon>Corynebacterium</taxon>
    </lineage>
</organism>
<sequence>MMWLVTSMVGLVPRVKLATPRRNVAATARHFTDSLFDNWWGGLCEFKGAPHFRPGDHVADAEPGPEQVAGGNETADE</sequence>
<evidence type="ECO:0000313" key="2">
    <source>
        <dbReference type="EMBL" id="SPW28147.1"/>
    </source>
</evidence>
<proteinExistence type="predicted"/>
<gene>
    <name evidence="2" type="ORF">NCTC10254_01173</name>
</gene>